<gene>
    <name evidence="2" type="ORF">GCM10023322_60340</name>
</gene>
<proteinExistence type="predicted"/>
<dbReference type="Proteomes" id="UP001501570">
    <property type="component" value="Unassembled WGS sequence"/>
</dbReference>
<sequence>MDLAALYQRSIDGFEARVAQVRPDQWTAPTPCPGWDVRALVNHVIGAERRAVPLLDGATAREIDDRFAGDLLGDDPRARCAEAAREARAAVSVPGAMRRMVHLSTGDIPAEEYLHQLLSEHVVHSWDLAVATGSELHLDPDAVHAVTRWLAEREDVLRVSGVISAPVAVPDCASEQDQLIGAFGRDPHRG</sequence>
<organism evidence="2 3">
    <name type="scientific">Rugosimonospora acidiphila</name>
    <dbReference type="NCBI Taxonomy" id="556531"/>
    <lineage>
        <taxon>Bacteria</taxon>
        <taxon>Bacillati</taxon>
        <taxon>Actinomycetota</taxon>
        <taxon>Actinomycetes</taxon>
        <taxon>Micromonosporales</taxon>
        <taxon>Micromonosporaceae</taxon>
        <taxon>Rugosimonospora</taxon>
    </lineage>
</organism>
<dbReference type="RefSeq" id="WP_345635314.1">
    <property type="nucleotide sequence ID" value="NZ_BAABJQ010000022.1"/>
</dbReference>
<accession>A0ABP9SHM0</accession>
<evidence type="ECO:0000259" key="1">
    <source>
        <dbReference type="Pfam" id="PF11716"/>
    </source>
</evidence>
<dbReference type="InterPro" id="IPR017520">
    <property type="entry name" value="CHP03086"/>
</dbReference>
<dbReference type="InterPro" id="IPR034660">
    <property type="entry name" value="DinB/YfiT-like"/>
</dbReference>
<comment type="caution">
    <text evidence="2">The sequence shown here is derived from an EMBL/GenBank/DDBJ whole genome shotgun (WGS) entry which is preliminary data.</text>
</comment>
<dbReference type="NCBIfam" id="TIGR03083">
    <property type="entry name" value="maleylpyruvate isomerase family mycothiol-dependent enzyme"/>
    <property type="match status" value="1"/>
</dbReference>
<dbReference type="EMBL" id="BAABJQ010000022">
    <property type="protein sequence ID" value="GAA5194882.1"/>
    <property type="molecule type" value="Genomic_DNA"/>
</dbReference>
<keyword evidence="3" id="KW-1185">Reference proteome</keyword>
<dbReference type="Gene3D" id="1.20.120.450">
    <property type="entry name" value="dinb family like domain"/>
    <property type="match status" value="1"/>
</dbReference>
<dbReference type="Pfam" id="PF11716">
    <property type="entry name" value="MDMPI_N"/>
    <property type="match status" value="1"/>
</dbReference>
<dbReference type="NCBIfam" id="TIGR03086">
    <property type="entry name" value="TIGR03086 family metal-binding protein"/>
    <property type="match status" value="1"/>
</dbReference>
<dbReference type="InterPro" id="IPR017517">
    <property type="entry name" value="Maleyloyr_isom"/>
</dbReference>
<dbReference type="InterPro" id="IPR024344">
    <property type="entry name" value="MDMPI_metal-binding"/>
</dbReference>
<dbReference type="SUPFAM" id="SSF109854">
    <property type="entry name" value="DinB/YfiT-like putative metalloenzymes"/>
    <property type="match status" value="1"/>
</dbReference>
<reference evidence="3" key="1">
    <citation type="journal article" date="2019" name="Int. J. Syst. Evol. Microbiol.">
        <title>The Global Catalogue of Microorganisms (GCM) 10K type strain sequencing project: providing services to taxonomists for standard genome sequencing and annotation.</title>
        <authorList>
            <consortium name="The Broad Institute Genomics Platform"/>
            <consortium name="The Broad Institute Genome Sequencing Center for Infectious Disease"/>
            <person name="Wu L."/>
            <person name="Ma J."/>
        </authorList>
    </citation>
    <scope>NUCLEOTIDE SEQUENCE [LARGE SCALE GENOMIC DNA]</scope>
    <source>
        <strain evidence="3">JCM 18304</strain>
    </source>
</reference>
<protein>
    <submittedName>
        <fullName evidence="2">TIGR03086 family metal-binding protein</fullName>
    </submittedName>
</protein>
<feature type="domain" description="Mycothiol-dependent maleylpyruvate isomerase metal-binding" evidence="1">
    <location>
        <begin position="10"/>
        <end position="129"/>
    </location>
</feature>
<name>A0ABP9SHM0_9ACTN</name>
<evidence type="ECO:0000313" key="2">
    <source>
        <dbReference type="EMBL" id="GAA5194882.1"/>
    </source>
</evidence>
<evidence type="ECO:0000313" key="3">
    <source>
        <dbReference type="Proteomes" id="UP001501570"/>
    </source>
</evidence>